<dbReference type="GO" id="GO:0005886">
    <property type="term" value="C:plasma membrane"/>
    <property type="evidence" value="ECO:0007669"/>
    <property type="project" value="UniProtKB-SubCell"/>
</dbReference>
<evidence type="ECO:0000256" key="2">
    <source>
        <dbReference type="ARBA" id="ARBA00007069"/>
    </source>
</evidence>
<dbReference type="SUPFAM" id="SSF161098">
    <property type="entry name" value="MetI-like"/>
    <property type="match status" value="1"/>
</dbReference>
<dbReference type="EMBL" id="SKFG01000001">
    <property type="protein sequence ID" value="TCZ80935.1"/>
    <property type="molecule type" value="Genomic_DNA"/>
</dbReference>
<keyword evidence="4" id="KW-1003">Cell membrane</keyword>
<dbReference type="PROSITE" id="PS50928">
    <property type="entry name" value="ABC_TM1"/>
    <property type="match status" value="1"/>
</dbReference>
<comment type="similarity">
    <text evidence="2">Belongs to the binding-protein-dependent transport system permease family. CysTW subfamily.</text>
</comment>
<keyword evidence="6 8" id="KW-1133">Transmembrane helix</keyword>
<evidence type="ECO:0000313" key="10">
    <source>
        <dbReference type="EMBL" id="TCZ80935.1"/>
    </source>
</evidence>
<dbReference type="OrthoDB" id="9793490at2"/>
<keyword evidence="5 8" id="KW-0812">Transmembrane</keyword>
<evidence type="ECO:0000256" key="4">
    <source>
        <dbReference type="ARBA" id="ARBA00022475"/>
    </source>
</evidence>
<evidence type="ECO:0000256" key="3">
    <source>
        <dbReference type="ARBA" id="ARBA00022448"/>
    </source>
</evidence>
<proteinExistence type="inferred from homology"/>
<dbReference type="NCBIfam" id="NF008049">
    <property type="entry name" value="PRK10782.1"/>
    <property type="match status" value="1"/>
</dbReference>
<dbReference type="Pfam" id="PF00528">
    <property type="entry name" value="BPD_transp_1"/>
    <property type="match status" value="1"/>
</dbReference>
<keyword evidence="3 8" id="KW-0813">Transport</keyword>
<feature type="transmembrane region" description="Helical" evidence="8">
    <location>
        <begin position="53"/>
        <end position="76"/>
    </location>
</feature>
<dbReference type="PANTHER" id="PTHR30450:SF1">
    <property type="entry name" value="D-METHIONINE TRANSPORT SYSTEM PERMEASE PROTEIN METI-RELATED"/>
    <property type="match status" value="1"/>
</dbReference>
<dbReference type="InterPro" id="IPR035906">
    <property type="entry name" value="MetI-like_sf"/>
</dbReference>
<evidence type="ECO:0000256" key="7">
    <source>
        <dbReference type="ARBA" id="ARBA00023136"/>
    </source>
</evidence>
<keyword evidence="7 8" id="KW-0472">Membrane</keyword>
<comment type="subcellular location">
    <subcellularLocation>
        <location evidence="1 8">Cell membrane</location>
        <topology evidence="1 8">Multi-pass membrane protein</topology>
    </subcellularLocation>
</comment>
<evidence type="ECO:0000256" key="5">
    <source>
        <dbReference type="ARBA" id="ARBA00022692"/>
    </source>
</evidence>
<keyword evidence="11" id="KW-1185">Reference proteome</keyword>
<dbReference type="InterPro" id="IPR051322">
    <property type="entry name" value="AA_ABC_Transporter_Permease"/>
</dbReference>
<sequence length="217" mass="23674">MLSSINWSDIGTATVDTLIMLVFSSIFTFIIGLPIGVLLFWTSNKQGWSKAIYRIVSFIINILRSVPFIILMIAVIPITRQLVGTTIGLQAAIPPLVFAATPFFARLVETSLREVDRGVIEAAQAMGATTMQIIFRVLLPEAKPGLWAGITITTVTLVSYTAMSGFIGGGGLGDLAIRYGYQRFDTTVMIVTIIILVVLVQLLQMTGDKLVARYTKK</sequence>
<reference evidence="10 11" key="1">
    <citation type="submission" date="2019-03" db="EMBL/GenBank/DDBJ databases">
        <authorList>
            <person name="Kim M.K.M."/>
        </authorList>
    </citation>
    <scope>NUCLEOTIDE SEQUENCE [LARGE SCALE GENOMIC DNA]</scope>
    <source>
        <strain evidence="10 11">18JY21-1</strain>
    </source>
</reference>
<dbReference type="CDD" id="cd06261">
    <property type="entry name" value="TM_PBP2"/>
    <property type="match status" value="1"/>
</dbReference>
<name>A0A4R4EQY7_9BACL</name>
<dbReference type="Gene3D" id="1.10.3720.10">
    <property type="entry name" value="MetI-like"/>
    <property type="match status" value="1"/>
</dbReference>
<evidence type="ECO:0000256" key="6">
    <source>
        <dbReference type="ARBA" id="ARBA00022989"/>
    </source>
</evidence>
<feature type="transmembrane region" description="Helical" evidence="8">
    <location>
        <begin position="184"/>
        <end position="203"/>
    </location>
</feature>
<dbReference type="Proteomes" id="UP000295418">
    <property type="component" value="Unassembled WGS sequence"/>
</dbReference>
<evidence type="ECO:0000256" key="8">
    <source>
        <dbReference type="RuleBase" id="RU363032"/>
    </source>
</evidence>
<organism evidence="10 11">
    <name type="scientific">Paenibacillus albiflavus</name>
    <dbReference type="NCBI Taxonomy" id="2545760"/>
    <lineage>
        <taxon>Bacteria</taxon>
        <taxon>Bacillati</taxon>
        <taxon>Bacillota</taxon>
        <taxon>Bacilli</taxon>
        <taxon>Bacillales</taxon>
        <taxon>Paenibacillaceae</taxon>
        <taxon>Paenibacillus</taxon>
    </lineage>
</organism>
<protein>
    <submittedName>
        <fullName evidence="10">ABC transporter permease</fullName>
    </submittedName>
</protein>
<dbReference type="AlphaFoldDB" id="A0A4R4EQY7"/>
<dbReference type="FunFam" id="1.10.3720.10:FF:000002">
    <property type="entry name" value="D-methionine ABC transporter permease MetI"/>
    <property type="match status" value="1"/>
</dbReference>
<feature type="transmembrane region" description="Helical" evidence="8">
    <location>
        <begin position="20"/>
        <end position="41"/>
    </location>
</feature>
<accession>A0A4R4EQY7</accession>
<evidence type="ECO:0000259" key="9">
    <source>
        <dbReference type="PROSITE" id="PS50928"/>
    </source>
</evidence>
<feature type="domain" description="ABC transmembrane type-1" evidence="9">
    <location>
        <begin position="14"/>
        <end position="206"/>
    </location>
</feature>
<gene>
    <name evidence="10" type="ORF">E0485_01210</name>
</gene>
<evidence type="ECO:0000313" key="11">
    <source>
        <dbReference type="Proteomes" id="UP000295418"/>
    </source>
</evidence>
<dbReference type="PANTHER" id="PTHR30450">
    <property type="entry name" value="ABC TRANSPORTER PERMEASE"/>
    <property type="match status" value="1"/>
</dbReference>
<dbReference type="GO" id="GO:0048473">
    <property type="term" value="P:D-methionine transmembrane transport"/>
    <property type="evidence" value="ECO:0007669"/>
    <property type="project" value="TreeGrafter"/>
</dbReference>
<feature type="transmembrane region" description="Helical" evidence="8">
    <location>
        <begin position="82"/>
        <end position="107"/>
    </location>
</feature>
<feature type="transmembrane region" description="Helical" evidence="8">
    <location>
        <begin position="145"/>
        <end position="172"/>
    </location>
</feature>
<evidence type="ECO:0000256" key="1">
    <source>
        <dbReference type="ARBA" id="ARBA00004651"/>
    </source>
</evidence>
<dbReference type="RefSeq" id="WP_132415728.1">
    <property type="nucleotide sequence ID" value="NZ_SKFG01000001.1"/>
</dbReference>
<dbReference type="InterPro" id="IPR000515">
    <property type="entry name" value="MetI-like"/>
</dbReference>
<comment type="caution">
    <text evidence="10">The sequence shown here is derived from an EMBL/GenBank/DDBJ whole genome shotgun (WGS) entry which is preliminary data.</text>
</comment>